<evidence type="ECO:0000313" key="4">
    <source>
        <dbReference type="EMBL" id="URZ12505.1"/>
    </source>
</evidence>
<dbReference type="InterPro" id="IPR000835">
    <property type="entry name" value="HTH_MarR-typ"/>
</dbReference>
<dbReference type="PROSITE" id="PS50995">
    <property type="entry name" value="HTH_MARR_2"/>
    <property type="match status" value="1"/>
</dbReference>
<organism evidence="4 5">
    <name type="scientific">Clostridium felsineum</name>
    <dbReference type="NCBI Taxonomy" id="36839"/>
    <lineage>
        <taxon>Bacteria</taxon>
        <taxon>Bacillati</taxon>
        <taxon>Bacillota</taxon>
        <taxon>Clostridia</taxon>
        <taxon>Eubacteriales</taxon>
        <taxon>Clostridiaceae</taxon>
        <taxon>Clostridium</taxon>
    </lineage>
</organism>
<gene>
    <name evidence="4" type="ORF">CROST_032270</name>
</gene>
<dbReference type="GO" id="GO:0003677">
    <property type="term" value="F:DNA binding"/>
    <property type="evidence" value="ECO:0007669"/>
    <property type="project" value="UniProtKB-KW"/>
</dbReference>
<dbReference type="Proteomes" id="UP000190951">
    <property type="component" value="Chromosome"/>
</dbReference>
<reference evidence="4 5" key="1">
    <citation type="submission" date="2022-04" db="EMBL/GenBank/DDBJ databases">
        <title>Genome sequence of C. roseum typestrain.</title>
        <authorList>
            <person name="Poehlein A."/>
            <person name="Schoch T."/>
            <person name="Duerre P."/>
            <person name="Daniel R."/>
        </authorList>
    </citation>
    <scope>NUCLEOTIDE SEQUENCE [LARGE SCALE GENOMIC DNA]</scope>
    <source>
        <strain evidence="4 5">DSM 7320</strain>
    </source>
</reference>
<accession>A0A1S8MEP3</accession>
<keyword evidence="1" id="KW-0805">Transcription regulation</keyword>
<keyword evidence="2" id="KW-0238">DNA-binding</keyword>
<dbReference type="KEGG" id="crw:CROST_032270"/>
<protein>
    <submittedName>
        <fullName evidence="4">Uncharacterized protein</fullName>
    </submittedName>
</protein>
<dbReference type="GO" id="GO:0003700">
    <property type="term" value="F:DNA-binding transcription factor activity"/>
    <property type="evidence" value="ECO:0007669"/>
    <property type="project" value="InterPro"/>
</dbReference>
<evidence type="ECO:0000256" key="1">
    <source>
        <dbReference type="ARBA" id="ARBA00023015"/>
    </source>
</evidence>
<evidence type="ECO:0000256" key="2">
    <source>
        <dbReference type="ARBA" id="ARBA00023125"/>
    </source>
</evidence>
<proteinExistence type="predicted"/>
<dbReference type="EMBL" id="CP096983">
    <property type="protein sequence ID" value="URZ12505.1"/>
    <property type="molecule type" value="Genomic_DNA"/>
</dbReference>
<dbReference type="Gene3D" id="1.10.10.10">
    <property type="entry name" value="Winged helix-like DNA-binding domain superfamily/Winged helix DNA-binding domain"/>
    <property type="match status" value="1"/>
</dbReference>
<name>A0A1S8MEP3_9CLOT</name>
<dbReference type="AlphaFoldDB" id="A0A1S8MEP3"/>
<dbReference type="PANTHER" id="PTHR42756">
    <property type="entry name" value="TRANSCRIPTIONAL REGULATOR, MARR"/>
    <property type="match status" value="1"/>
</dbReference>
<dbReference type="InterPro" id="IPR036390">
    <property type="entry name" value="WH_DNA-bd_sf"/>
</dbReference>
<dbReference type="RefSeq" id="WP_176091586.1">
    <property type="nucleotide sequence ID" value="NZ_CP096983.1"/>
</dbReference>
<evidence type="ECO:0000256" key="3">
    <source>
        <dbReference type="ARBA" id="ARBA00023163"/>
    </source>
</evidence>
<sequence>MSQKLSTEVMIHKFEKVMNKYNKSEKKPRYYGTKDLMYRSEVHTIDAIGKNNKINVTELALYLGITKGAVSQMVDKLIKKDMVIKEMVSSKENEVSLELTEKGKEVYTGHKAYHTELYSEIGKRLEHLENKDLESFLEIINILENFLDKK</sequence>
<keyword evidence="3" id="KW-0804">Transcription</keyword>
<evidence type="ECO:0000313" key="5">
    <source>
        <dbReference type="Proteomes" id="UP000190951"/>
    </source>
</evidence>
<dbReference type="PANTHER" id="PTHR42756:SF1">
    <property type="entry name" value="TRANSCRIPTIONAL REPRESSOR OF EMRAB OPERON"/>
    <property type="match status" value="1"/>
</dbReference>
<dbReference type="STRING" id="84029.CROST_28000"/>
<dbReference type="SUPFAM" id="SSF46785">
    <property type="entry name" value="Winged helix' DNA-binding domain"/>
    <property type="match status" value="1"/>
</dbReference>
<keyword evidence="5" id="KW-1185">Reference proteome</keyword>
<dbReference type="Pfam" id="PF12802">
    <property type="entry name" value="MarR_2"/>
    <property type="match status" value="1"/>
</dbReference>
<dbReference type="InterPro" id="IPR036388">
    <property type="entry name" value="WH-like_DNA-bd_sf"/>
</dbReference>
<dbReference type="SMART" id="SM00347">
    <property type="entry name" value="HTH_MARR"/>
    <property type="match status" value="1"/>
</dbReference>